<dbReference type="Pfam" id="PF00353">
    <property type="entry name" value="HemolysinCabind"/>
    <property type="match status" value="1"/>
</dbReference>
<proteinExistence type="predicted"/>
<dbReference type="SUPFAM" id="SSF51120">
    <property type="entry name" value="beta-Roll"/>
    <property type="match status" value="1"/>
</dbReference>
<dbReference type="InterPro" id="IPR018511">
    <property type="entry name" value="Hemolysin-typ_Ca-bd_CS"/>
</dbReference>
<dbReference type="Pfam" id="PF05345">
    <property type="entry name" value="He_PIG"/>
    <property type="match status" value="4"/>
</dbReference>
<keyword evidence="3" id="KW-1185">Reference proteome</keyword>
<gene>
    <name evidence="2" type="ORF">SAMN05444141_1141</name>
</gene>
<feature type="domain" description="Dystroglycan-type cadherin-like" evidence="1">
    <location>
        <begin position="425"/>
        <end position="521"/>
    </location>
</feature>
<dbReference type="InterPro" id="IPR013783">
    <property type="entry name" value="Ig-like_fold"/>
</dbReference>
<dbReference type="AlphaFoldDB" id="A0A1I7DZ70"/>
<dbReference type="PROSITE" id="PS00330">
    <property type="entry name" value="HEMOLYSIN_CALCIUM"/>
    <property type="match status" value="1"/>
</dbReference>
<dbReference type="Proteomes" id="UP000183371">
    <property type="component" value="Unassembled WGS sequence"/>
</dbReference>
<dbReference type="SMART" id="SM00736">
    <property type="entry name" value="CADG"/>
    <property type="match status" value="4"/>
</dbReference>
<accession>A0A1I7DZ70</accession>
<dbReference type="InterPro" id="IPR001343">
    <property type="entry name" value="Hemolysn_Ca-bd"/>
</dbReference>
<feature type="domain" description="Dystroglycan-type cadherin-like" evidence="1">
    <location>
        <begin position="231"/>
        <end position="327"/>
    </location>
</feature>
<name>A0A1I7DZ70_9HYPH</name>
<dbReference type="RefSeq" id="WP_143111124.1">
    <property type="nucleotide sequence ID" value="NZ_FPBD01000014.1"/>
</dbReference>
<reference evidence="3" key="1">
    <citation type="submission" date="2016-10" db="EMBL/GenBank/DDBJ databases">
        <authorList>
            <person name="Varghese N."/>
            <person name="Submissions S."/>
        </authorList>
    </citation>
    <scope>NUCLEOTIDE SEQUENCE [LARGE SCALE GENOMIC DNA]</scope>
    <source>
        <strain evidence="3">DSM 17465</strain>
    </source>
</reference>
<dbReference type="NCBIfam" id="NF012211">
    <property type="entry name" value="tand_rpt_95"/>
    <property type="match status" value="2"/>
</dbReference>
<evidence type="ECO:0000313" key="2">
    <source>
        <dbReference type="EMBL" id="SFU16958.1"/>
    </source>
</evidence>
<dbReference type="InterPro" id="IPR015919">
    <property type="entry name" value="Cadherin-like_sf"/>
</dbReference>
<dbReference type="GO" id="GO:0016020">
    <property type="term" value="C:membrane"/>
    <property type="evidence" value="ECO:0007669"/>
    <property type="project" value="InterPro"/>
</dbReference>
<evidence type="ECO:0000259" key="1">
    <source>
        <dbReference type="SMART" id="SM00736"/>
    </source>
</evidence>
<dbReference type="InterPro" id="IPR006644">
    <property type="entry name" value="Cadg"/>
</dbReference>
<evidence type="ECO:0000313" key="3">
    <source>
        <dbReference type="Proteomes" id="UP000183371"/>
    </source>
</evidence>
<dbReference type="Gene3D" id="2.60.40.10">
    <property type="entry name" value="Immunoglobulins"/>
    <property type="match status" value="4"/>
</dbReference>
<feature type="domain" description="Dystroglycan-type cadherin-like" evidence="1">
    <location>
        <begin position="134"/>
        <end position="230"/>
    </location>
</feature>
<sequence>YVSIENATGSDAYGDSLTGDSGNNRLSGYGGNDTLNGAAGNDNLHGGKGNDTFVFEGTSFGRDVIEDFASGDAIKLDGTLFGGLPQVLANASQQGSDTLIAVNDNSTITLKKVQKSTLHANDFVFANQVNSAPVLASTIPDRSVNEDNAWSYTIPAGTFTDPNGDALTLSARLSNNNALPSWLSFNGSKFTGTPPANYNGQILIKVTASDGSKSASDVFKLTVKGINDAPVRAKTIPDQTVNEDSAWNYTIPAGTFTDPDGDALTLSAKLSNNNALPSWLSFNGSKFTGTPPANYNGQILIKVTASDGSKSASDVFKLTVKAIDDAPVRAKTIPDRSVNEDSAWNYTIPAGTFTDPDGDALTLSARLSNNSALPSWLSFNGSKFTGTPPLGSAGELNIKVVATARGKSAEDTFKLTITSVNQAPELLKGIADQYFIKGGLWALTVPLDTFTDPDGDYLTLTARLSSNQALPSWLSFNGKAFLGRVPTGAASRLAIKVIASDGNRTTSDTFDLHLSNSKQQSLSQTELEGLALEVIYNGQEEIFGPDSTAVDFDFAEEVLGSFIMEFLGSEPSIIQDALYLHMPLFDQGHNGLEFMIEVLRFLDLQDEIRT</sequence>
<dbReference type="InterPro" id="IPR011049">
    <property type="entry name" value="Serralysin-like_metalloprot_C"/>
</dbReference>
<organism evidence="2 3">
    <name type="scientific">Pseudovibrio denitrificans</name>
    <dbReference type="NCBI Taxonomy" id="258256"/>
    <lineage>
        <taxon>Bacteria</taxon>
        <taxon>Pseudomonadati</taxon>
        <taxon>Pseudomonadota</taxon>
        <taxon>Alphaproteobacteria</taxon>
        <taxon>Hyphomicrobiales</taxon>
        <taxon>Stappiaceae</taxon>
        <taxon>Pseudovibrio</taxon>
    </lineage>
</organism>
<dbReference type="EMBL" id="FPBD01000014">
    <property type="protein sequence ID" value="SFU16958.1"/>
    <property type="molecule type" value="Genomic_DNA"/>
</dbReference>
<protein>
    <recommendedName>
        <fullName evidence="1">Dystroglycan-type cadherin-like domain-containing protein</fullName>
    </recommendedName>
</protein>
<dbReference type="PRINTS" id="PR00313">
    <property type="entry name" value="CABNDNGRPT"/>
</dbReference>
<feature type="non-terminal residue" evidence="2">
    <location>
        <position position="1"/>
    </location>
</feature>
<dbReference type="SUPFAM" id="SSF49313">
    <property type="entry name" value="Cadherin-like"/>
    <property type="match status" value="4"/>
</dbReference>
<feature type="domain" description="Dystroglycan-type cadherin-like" evidence="1">
    <location>
        <begin position="328"/>
        <end position="424"/>
    </location>
</feature>
<dbReference type="GO" id="GO:0005509">
    <property type="term" value="F:calcium ion binding"/>
    <property type="evidence" value="ECO:0007669"/>
    <property type="project" value="InterPro"/>
</dbReference>
<dbReference type="Gene3D" id="2.150.10.10">
    <property type="entry name" value="Serralysin-like metalloprotease, C-terminal"/>
    <property type="match status" value="1"/>
</dbReference>